<dbReference type="Proteomes" id="UP001239169">
    <property type="component" value="Chromosome"/>
</dbReference>
<protein>
    <recommendedName>
        <fullName evidence="3">Nuclease-associated modular DNA-binding 1 domain-containing protein</fullName>
    </recommendedName>
</protein>
<evidence type="ECO:0000313" key="1">
    <source>
        <dbReference type="EMBL" id="WGX74862.1"/>
    </source>
</evidence>
<organism evidence="1 2">
    <name type="scientific">Paraclostridium bifermentans</name>
    <name type="common">Clostridium bifermentans</name>
    <dbReference type="NCBI Taxonomy" id="1490"/>
    <lineage>
        <taxon>Bacteria</taxon>
        <taxon>Bacillati</taxon>
        <taxon>Bacillota</taxon>
        <taxon>Clostridia</taxon>
        <taxon>Peptostreptococcales</taxon>
        <taxon>Peptostreptococcaceae</taxon>
        <taxon>Paraclostridium</taxon>
    </lineage>
</organism>
<name>A0ABY8R2C2_PARBF</name>
<evidence type="ECO:0008006" key="3">
    <source>
        <dbReference type="Google" id="ProtNLM"/>
    </source>
</evidence>
<dbReference type="SMART" id="SM00497">
    <property type="entry name" value="IENR1"/>
    <property type="match status" value="2"/>
</dbReference>
<sequence length="179" mass="20977">MNYTNSCDFELTDNYMALLACILNPKLSIGKAVKYITLEDVKDKKGGEYRQPSKARQSQKYRVKVIDEVENKEYDFDNLTDCCEFLNIRRADITTYIKHNRKFKKRYRIIGLDPIRKVVRKPLIIEDTIDNTTNEFESVNKACKYLGATRHAVNEVIAAGRLFRKRYKITYKEGNESNE</sequence>
<dbReference type="EMBL" id="CP124685">
    <property type="protein sequence ID" value="WGX74862.1"/>
    <property type="molecule type" value="Genomic_DNA"/>
</dbReference>
<reference evidence="1 2" key="1">
    <citation type="submission" date="2023-04" db="EMBL/GenBank/DDBJ databases">
        <title>Bacteria Genome Submission.</title>
        <authorList>
            <person name="Isaac P."/>
        </authorList>
    </citation>
    <scope>NUCLEOTIDE SEQUENCE [LARGE SCALE GENOMIC DNA]</scope>
    <source>
        <strain evidence="1 2">SampleS7P1</strain>
    </source>
</reference>
<accession>A0ABY8R2C2</accession>
<gene>
    <name evidence="1" type="ORF">QJS64_12070</name>
</gene>
<evidence type="ECO:0000313" key="2">
    <source>
        <dbReference type="Proteomes" id="UP001239169"/>
    </source>
</evidence>
<keyword evidence="2" id="KW-1185">Reference proteome</keyword>
<proteinExistence type="predicted"/>
<dbReference type="InterPro" id="IPR003647">
    <property type="entry name" value="Intron_nuc_1_rpt"/>
</dbReference>